<dbReference type="InterPro" id="IPR024952">
    <property type="entry name" value="LPP20-like_dom"/>
</dbReference>
<evidence type="ECO:0000313" key="3">
    <source>
        <dbReference type="Proteomes" id="UP000070299"/>
    </source>
</evidence>
<reference evidence="3" key="1">
    <citation type="submission" date="2016-02" db="EMBL/GenBank/DDBJ databases">
        <authorList>
            <person name="Schultz-Johansen M."/>
            <person name="Glaring M.A."/>
            <person name="Bech P.K."/>
            <person name="Stougaard P."/>
        </authorList>
    </citation>
    <scope>NUCLEOTIDE SEQUENCE [LARGE SCALE GENOMIC DNA]</scope>
    <source>
        <strain evidence="3">S66</strain>
    </source>
</reference>
<comment type="caution">
    <text evidence="2">The sequence shown here is derived from an EMBL/GenBank/DDBJ whole genome shotgun (WGS) entry which is preliminary data.</text>
</comment>
<evidence type="ECO:0000259" key="1">
    <source>
        <dbReference type="Pfam" id="PF02169"/>
    </source>
</evidence>
<dbReference type="OrthoDB" id="6358394at2"/>
<dbReference type="AlphaFoldDB" id="A0A136A1Y9"/>
<dbReference type="Pfam" id="PF02169">
    <property type="entry name" value="LPP20"/>
    <property type="match status" value="1"/>
</dbReference>
<feature type="domain" description="Lipoprotein LPP20-like" evidence="1">
    <location>
        <begin position="37"/>
        <end position="133"/>
    </location>
</feature>
<accession>A0A136A1Y9</accession>
<dbReference type="EMBL" id="LSNE01000005">
    <property type="protein sequence ID" value="KXI29245.1"/>
    <property type="molecule type" value="Genomic_DNA"/>
</dbReference>
<organism evidence="2 3">
    <name type="scientific">Paraglaciecola hydrolytica</name>
    <dbReference type="NCBI Taxonomy" id="1799789"/>
    <lineage>
        <taxon>Bacteria</taxon>
        <taxon>Pseudomonadati</taxon>
        <taxon>Pseudomonadota</taxon>
        <taxon>Gammaproteobacteria</taxon>
        <taxon>Alteromonadales</taxon>
        <taxon>Alteromonadaceae</taxon>
        <taxon>Paraglaciecola</taxon>
    </lineage>
</organism>
<dbReference type="Gene3D" id="3.10.28.20">
    <property type="entry name" value="Acetamidase/Formamidase-like domains"/>
    <property type="match status" value="1"/>
</dbReference>
<sequence length="337" mass="38300">MLLSTSLNFVHIIKNILLSRFFTLLIMLFSANLYALPDWVKQPPLDDDKFIYGIGSGIDFETAKKNALSDIAAKFNANVKESYVSAQRVLNEKITSDVKINTQVEVQGTRLNHFHVSKSDTENNIYWTLVQLDRLAFAKDLYAHWFKVDKEMATNIKQIGTVPSLLHIDKLKPLLEKNEQLKAILVQSNFIQPRTDFKTAFSLYNHYQSLLNTLLDNQFVLVTFNDVDDSLAAVIKEQLTAKGLKLLDQQNTQAPYSVIAVSLTKQQREDDRNAFISQIELYIETTADNNENIGSNHFSARGRDYVSHVASFEKATISIQRQLNKLPLDALLNISSK</sequence>
<dbReference type="RefSeq" id="WP_068376421.1">
    <property type="nucleotide sequence ID" value="NZ_LSNE01000005.1"/>
</dbReference>
<proteinExistence type="predicted"/>
<name>A0A136A1Y9_9ALTE</name>
<evidence type="ECO:0000313" key="2">
    <source>
        <dbReference type="EMBL" id="KXI29245.1"/>
    </source>
</evidence>
<dbReference type="Proteomes" id="UP000070299">
    <property type="component" value="Unassembled WGS sequence"/>
</dbReference>
<protein>
    <recommendedName>
        <fullName evidence="1">Lipoprotein LPP20-like domain-containing protein</fullName>
    </recommendedName>
</protein>
<dbReference type="STRING" id="1799789.AX660_13950"/>
<keyword evidence="3" id="KW-1185">Reference proteome</keyword>
<gene>
    <name evidence="2" type="ORF">AX660_13950</name>
</gene>